<evidence type="ECO:0000313" key="2">
    <source>
        <dbReference type="EMBL" id="CAD8104508.1"/>
    </source>
</evidence>
<protein>
    <recommendedName>
        <fullName evidence="1">RNase III domain-containing protein</fullName>
    </recommendedName>
</protein>
<reference evidence="2" key="1">
    <citation type="submission" date="2021-01" db="EMBL/GenBank/DDBJ databases">
        <authorList>
            <consortium name="Genoscope - CEA"/>
            <person name="William W."/>
        </authorList>
    </citation>
    <scope>NUCLEOTIDE SEQUENCE</scope>
</reference>
<accession>A0A8S1PPU3</accession>
<gene>
    <name evidence="2" type="ORF">PSON_ATCC_30995.1.T0820152</name>
</gene>
<dbReference type="EMBL" id="CAJJDN010000082">
    <property type="protein sequence ID" value="CAD8104508.1"/>
    <property type="molecule type" value="Genomic_DNA"/>
</dbReference>
<dbReference type="GO" id="GO:0006396">
    <property type="term" value="P:RNA processing"/>
    <property type="evidence" value="ECO:0007669"/>
    <property type="project" value="InterPro"/>
</dbReference>
<dbReference type="PROSITE" id="PS50142">
    <property type="entry name" value="RNASE_3_2"/>
    <property type="match status" value="1"/>
</dbReference>
<comment type="caution">
    <text evidence="2">The sequence shown here is derived from an EMBL/GenBank/DDBJ whole genome shotgun (WGS) entry which is preliminary data.</text>
</comment>
<dbReference type="SMART" id="SM00535">
    <property type="entry name" value="RIBOc"/>
    <property type="match status" value="1"/>
</dbReference>
<dbReference type="CDD" id="cd00593">
    <property type="entry name" value="RIBOc"/>
    <property type="match status" value="1"/>
</dbReference>
<organism evidence="2 3">
    <name type="scientific">Paramecium sonneborni</name>
    <dbReference type="NCBI Taxonomy" id="65129"/>
    <lineage>
        <taxon>Eukaryota</taxon>
        <taxon>Sar</taxon>
        <taxon>Alveolata</taxon>
        <taxon>Ciliophora</taxon>
        <taxon>Intramacronucleata</taxon>
        <taxon>Oligohymenophorea</taxon>
        <taxon>Peniculida</taxon>
        <taxon>Parameciidae</taxon>
        <taxon>Paramecium</taxon>
    </lineage>
</organism>
<keyword evidence="3" id="KW-1185">Reference proteome</keyword>
<proteinExistence type="predicted"/>
<feature type="domain" description="RNase III" evidence="1">
    <location>
        <begin position="76"/>
        <end position="134"/>
    </location>
</feature>
<evidence type="ECO:0000313" key="3">
    <source>
        <dbReference type="Proteomes" id="UP000692954"/>
    </source>
</evidence>
<dbReference type="Proteomes" id="UP000692954">
    <property type="component" value="Unassembled WGS sequence"/>
</dbReference>
<name>A0A8S1PPU3_9CILI</name>
<dbReference type="GO" id="GO:0004525">
    <property type="term" value="F:ribonuclease III activity"/>
    <property type="evidence" value="ECO:0007669"/>
    <property type="project" value="InterPro"/>
</dbReference>
<dbReference type="OrthoDB" id="305768at2759"/>
<evidence type="ECO:0000259" key="1">
    <source>
        <dbReference type="PROSITE" id="PS50142"/>
    </source>
</evidence>
<dbReference type="InterPro" id="IPR000999">
    <property type="entry name" value="RNase_III_dom"/>
</dbReference>
<sequence>MLLQLLQFKNKYLLIRALTNKIHELEYNQKSNQEYVYGNNEELSVAGQQFLEFYFYDYMLLQGYPNPLSCFKKPNDIIQLRQRLINDQNLADIGLQLDLPKFLKVGNQIHLKNNQKVLADTIKSLIVAQYYDKYQDLEYLRDLLHPVMDFLLNKIQQEQIQHIKYNPKSNFSEYLTSIKEEIEVIPKLTVELKKNQEFNSQSLFLISLELEIKDKMLFEDQKLKIQKQGMSKRITEQQVYFEALQELKNWELAQKNKYSYQNQEQQSQNQTNNMSTSVNSQFLNNTDIPIYEFSEQFDNDEKQKEFYDSLSQILNQISEKDQF</sequence>
<dbReference type="AlphaFoldDB" id="A0A8S1PPU3"/>
<dbReference type="Pfam" id="PF14622">
    <property type="entry name" value="Ribonucleas_3_3"/>
    <property type="match status" value="1"/>
</dbReference>